<feature type="compositionally biased region" description="Gly residues" evidence="11">
    <location>
        <begin position="168"/>
        <end position="178"/>
    </location>
</feature>
<name>A0ABW2SP75_9ACTO</name>
<dbReference type="CDD" id="cd09278">
    <property type="entry name" value="RNase_HI_prokaryote_like"/>
    <property type="match status" value="1"/>
</dbReference>
<dbReference type="EMBL" id="JBHTEF010000001">
    <property type="protein sequence ID" value="MFC7581952.1"/>
    <property type="molecule type" value="Genomic_DNA"/>
</dbReference>
<feature type="binding site" evidence="10">
    <location>
        <position position="43"/>
    </location>
    <ligand>
        <name>Mg(2+)</name>
        <dbReference type="ChEBI" id="CHEBI:18420"/>
        <label>1</label>
    </ligand>
</feature>
<evidence type="ECO:0000256" key="10">
    <source>
        <dbReference type="HAMAP-Rule" id="MF_00042"/>
    </source>
</evidence>
<dbReference type="RefSeq" id="WP_380975688.1">
    <property type="nucleotide sequence ID" value="NZ_JBHTEF010000001.1"/>
</dbReference>
<gene>
    <name evidence="10" type="primary">rnhA</name>
    <name evidence="13" type="ORF">ACFQWG_12175</name>
</gene>
<dbReference type="InterPro" id="IPR036397">
    <property type="entry name" value="RNaseH_sf"/>
</dbReference>
<comment type="function">
    <text evidence="10">Endonuclease that specifically degrades the RNA of RNA-DNA hybrids.</text>
</comment>
<dbReference type="Pfam" id="PF00075">
    <property type="entry name" value="RNase_H"/>
    <property type="match status" value="1"/>
</dbReference>
<evidence type="ECO:0000313" key="13">
    <source>
        <dbReference type="EMBL" id="MFC7581952.1"/>
    </source>
</evidence>
<dbReference type="HAMAP" id="MF_00042">
    <property type="entry name" value="RNase_H"/>
    <property type="match status" value="1"/>
</dbReference>
<dbReference type="SUPFAM" id="SSF53098">
    <property type="entry name" value="Ribonuclease H-like"/>
    <property type="match status" value="1"/>
</dbReference>
<dbReference type="PROSITE" id="PS50879">
    <property type="entry name" value="RNASE_H_1"/>
    <property type="match status" value="1"/>
</dbReference>
<comment type="subunit">
    <text evidence="3 10">Monomer.</text>
</comment>
<comment type="caution">
    <text evidence="13">The sequence shown here is derived from an EMBL/GenBank/DDBJ whole genome shotgun (WGS) entry which is preliminary data.</text>
</comment>
<sequence>MTITAAVDGSALGNPGPGGWAWVVDAGCWDAGGWPRATNNLGELTAVLELLRATAAAGRADEPLHVLADSQYAINVITKWRHGWRKRGWQKADKKPIANLETIQAIDREIAGRAVTFEWVRGHAGHPLNEMADDRARGAAEAIQAGRPAPSGPGFSGARSLAPSPIGDGSGSDGLADGGDGRDRDDRSALVLAAEKRFLRAWIAGDERGLADLAAPGSRRGWPDGTVREGLAGPAPAAPRIGRIAAAPAGPGTWLTTYTMRWEGGASLESSVWAPADADGSAAPPAPEDGGPRLLWHQSTLRR</sequence>
<evidence type="ECO:0000256" key="2">
    <source>
        <dbReference type="ARBA" id="ARBA00005300"/>
    </source>
</evidence>
<feature type="binding site" evidence="10">
    <location>
        <position position="8"/>
    </location>
    <ligand>
        <name>Mg(2+)</name>
        <dbReference type="ChEBI" id="CHEBI:18420"/>
        <label>2</label>
    </ligand>
</feature>
<evidence type="ECO:0000256" key="3">
    <source>
        <dbReference type="ARBA" id="ARBA00011245"/>
    </source>
</evidence>
<comment type="similarity">
    <text evidence="2 10">Belongs to the RNase H family.</text>
</comment>
<feature type="compositionally biased region" description="Low complexity" evidence="11">
    <location>
        <begin position="274"/>
        <end position="283"/>
    </location>
</feature>
<dbReference type="InterPro" id="IPR002156">
    <property type="entry name" value="RNaseH_domain"/>
</dbReference>
<accession>A0ABW2SP75</accession>
<feature type="domain" description="RNase H type-1" evidence="12">
    <location>
        <begin position="1"/>
        <end position="141"/>
    </location>
</feature>
<comment type="subcellular location">
    <subcellularLocation>
        <location evidence="10">Cytoplasm</location>
    </subcellularLocation>
</comment>
<keyword evidence="6 10" id="KW-0479">Metal-binding</keyword>
<comment type="cofactor">
    <cofactor evidence="10">
        <name>Mg(2+)</name>
        <dbReference type="ChEBI" id="CHEBI:18420"/>
    </cofactor>
    <text evidence="10">Binds 1 Mg(2+) ion per subunit. May bind a second metal ion at a regulatory site, or after substrate binding.</text>
</comment>
<keyword evidence="10" id="KW-0963">Cytoplasm</keyword>
<evidence type="ECO:0000256" key="8">
    <source>
        <dbReference type="ARBA" id="ARBA00022801"/>
    </source>
</evidence>
<keyword evidence="8 10" id="KW-0378">Hydrolase</keyword>
<feature type="region of interest" description="Disordered" evidence="11">
    <location>
        <begin position="143"/>
        <end position="184"/>
    </location>
</feature>
<keyword evidence="5 10" id="KW-0540">Nuclease</keyword>
<feature type="region of interest" description="Disordered" evidence="11">
    <location>
        <begin position="274"/>
        <end position="303"/>
    </location>
</feature>
<evidence type="ECO:0000256" key="6">
    <source>
        <dbReference type="ARBA" id="ARBA00022723"/>
    </source>
</evidence>
<organism evidence="13 14">
    <name type="scientific">Schaalia naturae</name>
    <dbReference type="NCBI Taxonomy" id="635203"/>
    <lineage>
        <taxon>Bacteria</taxon>
        <taxon>Bacillati</taxon>
        <taxon>Actinomycetota</taxon>
        <taxon>Actinomycetes</taxon>
        <taxon>Actinomycetales</taxon>
        <taxon>Actinomycetaceae</taxon>
        <taxon>Schaalia</taxon>
    </lineage>
</organism>
<reference evidence="14" key="1">
    <citation type="journal article" date="2019" name="Int. J. Syst. Evol. Microbiol.">
        <title>The Global Catalogue of Microorganisms (GCM) 10K type strain sequencing project: providing services to taxonomists for standard genome sequencing and annotation.</title>
        <authorList>
            <consortium name="The Broad Institute Genomics Platform"/>
            <consortium name="The Broad Institute Genome Sequencing Center for Infectious Disease"/>
            <person name="Wu L."/>
            <person name="Ma J."/>
        </authorList>
    </citation>
    <scope>NUCLEOTIDE SEQUENCE [LARGE SCALE GENOMIC DNA]</scope>
    <source>
        <strain evidence="14">CCUG 56698</strain>
    </source>
</reference>
<feature type="binding site" evidence="10">
    <location>
        <position position="8"/>
    </location>
    <ligand>
        <name>Mg(2+)</name>
        <dbReference type="ChEBI" id="CHEBI:18420"/>
        <label>1</label>
    </ligand>
</feature>
<evidence type="ECO:0000256" key="1">
    <source>
        <dbReference type="ARBA" id="ARBA00000077"/>
    </source>
</evidence>
<protein>
    <recommendedName>
        <fullName evidence="4 10">Ribonuclease H</fullName>
        <shortName evidence="10">RNase H</shortName>
        <ecNumber evidence="4 10">3.1.26.4</ecNumber>
    </recommendedName>
</protein>
<evidence type="ECO:0000313" key="14">
    <source>
        <dbReference type="Proteomes" id="UP001596527"/>
    </source>
</evidence>
<evidence type="ECO:0000256" key="4">
    <source>
        <dbReference type="ARBA" id="ARBA00012180"/>
    </source>
</evidence>
<keyword evidence="14" id="KW-1185">Reference proteome</keyword>
<feature type="binding site" evidence="10">
    <location>
        <position position="133"/>
    </location>
    <ligand>
        <name>Mg(2+)</name>
        <dbReference type="ChEBI" id="CHEBI:18420"/>
        <label>2</label>
    </ligand>
</feature>
<comment type="catalytic activity">
    <reaction evidence="1 10">
        <text>Endonucleolytic cleavage to 5'-phosphomonoester.</text>
        <dbReference type="EC" id="3.1.26.4"/>
    </reaction>
</comment>
<dbReference type="InterPro" id="IPR022892">
    <property type="entry name" value="RNaseHI"/>
</dbReference>
<evidence type="ECO:0000256" key="7">
    <source>
        <dbReference type="ARBA" id="ARBA00022759"/>
    </source>
</evidence>
<keyword evidence="9 10" id="KW-0460">Magnesium</keyword>
<dbReference type="Proteomes" id="UP001596527">
    <property type="component" value="Unassembled WGS sequence"/>
</dbReference>
<evidence type="ECO:0000256" key="9">
    <source>
        <dbReference type="ARBA" id="ARBA00022842"/>
    </source>
</evidence>
<dbReference type="Gene3D" id="3.30.420.10">
    <property type="entry name" value="Ribonuclease H-like superfamily/Ribonuclease H"/>
    <property type="match status" value="1"/>
</dbReference>
<dbReference type="InterPro" id="IPR012337">
    <property type="entry name" value="RNaseH-like_sf"/>
</dbReference>
<proteinExistence type="inferred from homology"/>
<feature type="binding site" evidence="10">
    <location>
        <position position="69"/>
    </location>
    <ligand>
        <name>Mg(2+)</name>
        <dbReference type="ChEBI" id="CHEBI:18420"/>
        <label>1</label>
    </ligand>
</feature>
<keyword evidence="7 10" id="KW-0255">Endonuclease</keyword>
<dbReference type="PANTHER" id="PTHR10642">
    <property type="entry name" value="RIBONUCLEASE H1"/>
    <property type="match status" value="1"/>
</dbReference>
<dbReference type="EC" id="3.1.26.4" evidence="4 10"/>
<evidence type="ECO:0000259" key="12">
    <source>
        <dbReference type="PROSITE" id="PS50879"/>
    </source>
</evidence>
<dbReference type="InterPro" id="IPR050092">
    <property type="entry name" value="RNase_H"/>
</dbReference>
<evidence type="ECO:0000256" key="11">
    <source>
        <dbReference type="SAM" id="MobiDB-lite"/>
    </source>
</evidence>
<dbReference type="PANTHER" id="PTHR10642:SF26">
    <property type="entry name" value="RIBONUCLEASE H1"/>
    <property type="match status" value="1"/>
</dbReference>
<evidence type="ECO:0000256" key="5">
    <source>
        <dbReference type="ARBA" id="ARBA00022722"/>
    </source>
</evidence>